<evidence type="ECO:0000313" key="10">
    <source>
        <dbReference type="EMBL" id="PWD83721.1"/>
    </source>
</evidence>
<dbReference type="OrthoDB" id="9766267at2"/>
<name>A0A2U2AKT9_9GAMM</name>
<keyword evidence="7 8" id="KW-0472">Membrane</keyword>
<dbReference type="PRINTS" id="PR00758">
    <property type="entry name" value="ARSENICPUMP"/>
</dbReference>
<proteinExistence type="inferred from homology"/>
<feature type="transmembrane region" description="Helical" evidence="8">
    <location>
        <begin position="352"/>
        <end position="377"/>
    </location>
</feature>
<comment type="caution">
    <text evidence="10">The sequence shown here is derived from an EMBL/GenBank/DDBJ whole genome shotgun (WGS) entry which is preliminary data.</text>
</comment>
<reference evidence="10" key="1">
    <citation type="journal article" date="2018" name="Genome Announc.">
        <title>Ignatzschineria cameli sp. nov., isolated from necrotic foot tissue of dromedaries (Camelus dromedarius) and associated maggots (Wohlfahrtia species) in Dubai.</title>
        <authorList>
            <person name="Tsang C.C."/>
            <person name="Tang J.Y."/>
            <person name="Fong J.Y."/>
            <person name="Kinne J."/>
            <person name="Lee H.H."/>
            <person name="Joseph M."/>
            <person name="Jose S."/>
            <person name="Schuster R.K."/>
            <person name="Tang Y."/>
            <person name="Sivakumar S."/>
            <person name="Chen J.H."/>
            <person name="Teng J.L."/>
            <person name="Lau S.K."/>
            <person name="Wernery U."/>
            <person name="Woo P.C."/>
        </authorList>
    </citation>
    <scope>NUCLEOTIDE SEQUENCE</scope>
    <source>
        <strain evidence="10">UAE-HKU57</strain>
        <strain evidence="11">UAE-HKU58</strain>
    </source>
</reference>
<feature type="transmembrane region" description="Helical" evidence="8">
    <location>
        <begin position="397"/>
        <end position="415"/>
    </location>
</feature>
<evidence type="ECO:0000256" key="7">
    <source>
        <dbReference type="ARBA" id="ARBA00023136"/>
    </source>
</evidence>
<dbReference type="GO" id="GO:0015105">
    <property type="term" value="F:arsenite transmembrane transporter activity"/>
    <property type="evidence" value="ECO:0007669"/>
    <property type="project" value="InterPro"/>
</dbReference>
<protein>
    <submittedName>
        <fullName evidence="10">Transporter</fullName>
    </submittedName>
</protein>
<dbReference type="GO" id="GO:0005886">
    <property type="term" value="C:plasma membrane"/>
    <property type="evidence" value="ECO:0007669"/>
    <property type="project" value="UniProtKB-SubCell"/>
</dbReference>
<evidence type="ECO:0000256" key="8">
    <source>
        <dbReference type="SAM" id="Phobius"/>
    </source>
</evidence>
<dbReference type="RefSeq" id="WP_109202145.1">
    <property type="nucleotide sequence ID" value="NZ_QEWS01000010.1"/>
</dbReference>
<evidence type="ECO:0000256" key="6">
    <source>
        <dbReference type="ARBA" id="ARBA00022989"/>
    </source>
</evidence>
<evidence type="ECO:0000313" key="12">
    <source>
        <dbReference type="Proteomes" id="UP000245059"/>
    </source>
</evidence>
<feature type="transmembrane region" description="Helical" evidence="8">
    <location>
        <begin position="221"/>
        <end position="240"/>
    </location>
</feature>
<dbReference type="AlphaFoldDB" id="A0A2U2AKT9"/>
<gene>
    <name evidence="10" type="ORF">DC077_09170</name>
    <name evidence="11" type="ORF">DC078_08390</name>
</gene>
<keyword evidence="13" id="KW-1185">Reference proteome</keyword>
<dbReference type="EMBL" id="QEWW01000009">
    <property type="protein sequence ID" value="PWD83721.1"/>
    <property type="molecule type" value="Genomic_DNA"/>
</dbReference>
<keyword evidence="4" id="KW-1003">Cell membrane</keyword>
<evidence type="ECO:0000256" key="3">
    <source>
        <dbReference type="ARBA" id="ARBA00022448"/>
    </source>
</evidence>
<evidence type="ECO:0000313" key="13">
    <source>
        <dbReference type="Proteomes" id="UP000245217"/>
    </source>
</evidence>
<organism evidence="10 12">
    <name type="scientific">Ignatzschineria cameli</name>
    <dbReference type="NCBI Taxonomy" id="2182793"/>
    <lineage>
        <taxon>Bacteria</taxon>
        <taxon>Pseudomonadati</taxon>
        <taxon>Pseudomonadota</taxon>
        <taxon>Gammaproteobacteria</taxon>
        <taxon>Cardiobacteriales</taxon>
        <taxon>Ignatzschineriaceae</taxon>
        <taxon>Ignatzschineria</taxon>
    </lineage>
</organism>
<dbReference type="PANTHER" id="PTHR43302:SF5">
    <property type="entry name" value="TRANSPORTER ARSB-RELATED"/>
    <property type="match status" value="1"/>
</dbReference>
<evidence type="ECO:0000256" key="1">
    <source>
        <dbReference type="ARBA" id="ARBA00004651"/>
    </source>
</evidence>
<feature type="transmembrane region" description="Helical" evidence="8">
    <location>
        <begin position="246"/>
        <end position="263"/>
    </location>
</feature>
<dbReference type="PANTHER" id="PTHR43302">
    <property type="entry name" value="TRANSPORTER ARSB-RELATED"/>
    <property type="match status" value="1"/>
</dbReference>
<keyword evidence="3" id="KW-0813">Transport</keyword>
<feature type="transmembrane region" description="Helical" evidence="8">
    <location>
        <begin position="175"/>
        <end position="195"/>
    </location>
</feature>
<feature type="transmembrane region" description="Helical" evidence="8">
    <location>
        <begin position="275"/>
        <end position="298"/>
    </location>
</feature>
<comment type="subcellular location">
    <subcellularLocation>
        <location evidence="1">Cell membrane</location>
        <topology evidence="1">Multi-pass membrane protein</topology>
    </subcellularLocation>
</comment>
<dbReference type="Proteomes" id="UP000245217">
    <property type="component" value="Unassembled WGS sequence"/>
</dbReference>
<dbReference type="EMBL" id="QEWV01000009">
    <property type="protein sequence ID" value="PWD90606.1"/>
    <property type="molecule type" value="Genomic_DNA"/>
</dbReference>
<feature type="transmembrane region" description="Helical" evidence="8">
    <location>
        <begin position="134"/>
        <end position="155"/>
    </location>
</feature>
<dbReference type="InterPro" id="IPR004680">
    <property type="entry name" value="Cit_transptr-like_dom"/>
</dbReference>
<feature type="domain" description="Citrate transporter-like" evidence="9">
    <location>
        <begin position="19"/>
        <end position="355"/>
    </location>
</feature>
<dbReference type="Proteomes" id="UP000245059">
    <property type="component" value="Unassembled WGS sequence"/>
</dbReference>
<comment type="similarity">
    <text evidence="2">Belongs to the CitM (TC 2.A.11) transporter family.</text>
</comment>
<evidence type="ECO:0000256" key="4">
    <source>
        <dbReference type="ARBA" id="ARBA00022475"/>
    </source>
</evidence>
<feature type="transmembrane region" description="Helical" evidence="8">
    <location>
        <begin position="58"/>
        <end position="80"/>
    </location>
</feature>
<feature type="transmembrane region" description="Helical" evidence="8">
    <location>
        <begin position="92"/>
        <end position="122"/>
    </location>
</feature>
<accession>A0A2U2AKT9</accession>
<sequence length="416" mass="44120">MNSTVVLFLLVYLAMALGKLPGFKLDRTGSALVGALGLMVIGDITGQEAWDAINYKTIALLFGLMVLSGAFGVSGFYSYATYKVASLNVSSPLLLAILIGVSGGLSSLLTNDVVVVAMTPLLISLTMARNLNPIPFVLGFCFAANTGSAGTLIGSPQNMIIAQSLDLSFTELLKIAGIPALLSMVLVWGVTSFIYRGRWQLSDTKNIDKLSSNKQLRKDNIAINHVELLKATLVAIVVMIAFVWDLWPQSLVALAAAGVLLLNKKIASDDVLKEVNYNLLILIASLFVVNKAMAMTGLPQLFLAELKTWGLDLNDPLSLLFTGAILSNSVGNNPAVMLLTPYLHSGSNAASLGAALTLGTGFASNLMIFGSLAGIIAVEESKKHGVIITFGEFLKSGFLVAGSCLAMAAGWIYWFY</sequence>
<keyword evidence="6 8" id="KW-1133">Transmembrane helix</keyword>
<evidence type="ECO:0000256" key="5">
    <source>
        <dbReference type="ARBA" id="ARBA00022692"/>
    </source>
</evidence>
<evidence type="ECO:0000256" key="2">
    <source>
        <dbReference type="ARBA" id="ARBA00009843"/>
    </source>
</evidence>
<keyword evidence="5 8" id="KW-0812">Transmembrane</keyword>
<evidence type="ECO:0000313" key="11">
    <source>
        <dbReference type="EMBL" id="PWD90606.1"/>
    </source>
</evidence>
<reference evidence="12 13" key="2">
    <citation type="submission" date="2018-05" db="EMBL/GenBank/DDBJ databases">
        <title>Ignatzschineria dubaiensis sp. nov., isolated from necrotic foot tissues of dromedaries (Camelus dromedarius) and associated maggots in Dubai, United Arab Emirates.</title>
        <authorList>
            <person name="Tsang C.C."/>
            <person name="Tang J.Y.M."/>
            <person name="Fong J.Y.H."/>
            <person name="Kinne J."/>
            <person name="Lee H.H."/>
            <person name="Joseph M."/>
            <person name="Jose S."/>
            <person name="Schuster R.K."/>
            <person name="Tang Y."/>
            <person name="Sivakumar S."/>
            <person name="Chen J.H.K."/>
            <person name="Teng J.L.L."/>
            <person name="Lau S.K.P."/>
            <person name="Wernery U."/>
            <person name="Woo P.C.Y."/>
        </authorList>
    </citation>
    <scope>NUCLEOTIDE SEQUENCE [LARGE SCALE GENOMIC DNA]</scope>
    <source>
        <strain evidence="12">UAE-HKU57</strain>
        <strain evidence="13">UAE-HKU58</strain>
    </source>
</reference>
<evidence type="ECO:0000259" key="9">
    <source>
        <dbReference type="Pfam" id="PF03600"/>
    </source>
</evidence>
<dbReference type="InterPro" id="IPR000802">
    <property type="entry name" value="Arsenical_pump_ArsB"/>
</dbReference>
<dbReference type="Pfam" id="PF03600">
    <property type="entry name" value="CitMHS"/>
    <property type="match status" value="1"/>
</dbReference>